<feature type="signal peptide" evidence="2">
    <location>
        <begin position="1"/>
        <end position="16"/>
    </location>
</feature>
<feature type="compositionally biased region" description="Basic residues" evidence="1">
    <location>
        <begin position="34"/>
        <end position="46"/>
    </location>
</feature>
<feature type="compositionally biased region" description="Basic and acidic residues" evidence="1">
    <location>
        <begin position="245"/>
        <end position="257"/>
    </location>
</feature>
<gene>
    <name evidence="3" type="ORF">GSOID_T00016314001</name>
</gene>
<feature type="region of interest" description="Disordered" evidence="1">
    <location>
        <begin position="20"/>
        <end position="51"/>
    </location>
</feature>
<feature type="region of interest" description="Disordered" evidence="1">
    <location>
        <begin position="209"/>
        <end position="257"/>
    </location>
</feature>
<name>E4Y2C1_OIKDI</name>
<dbReference type="AlphaFoldDB" id="E4Y2C1"/>
<feature type="chain" id="PRO_5003193616" evidence="2">
    <location>
        <begin position="17"/>
        <end position="257"/>
    </location>
</feature>
<protein>
    <submittedName>
        <fullName evidence="3">Uncharacterized protein</fullName>
    </submittedName>
</protein>
<keyword evidence="4" id="KW-1185">Reference proteome</keyword>
<dbReference type="OrthoDB" id="10398511at2759"/>
<dbReference type="InParanoid" id="E4Y2C1"/>
<sequence length="257" mass="29723">MRLFFMLFCLSALVSAGKKNKKESNNLDQEASKKSKKEKKRAKKAQKLNETLDPEDPLVKKLFDVEARVTAWNDQFGADELRKERITRKISNTMRDLIAKTRSAARNGDCREPLIGFRSGGRKETVKEEQVLQKIDDITKTYQSIADEYISGCPEYGKIINLSNVLQKRMKKSYDRAVRKEALKILAENKASEMLEKEQAKALKELRMQNKLLAQSQREAKKDNKEEAQADRDTKAQNKQKRKDLKAEKEIKKQQRS</sequence>
<evidence type="ECO:0000256" key="1">
    <source>
        <dbReference type="SAM" id="MobiDB-lite"/>
    </source>
</evidence>
<keyword evidence="2" id="KW-0732">Signal</keyword>
<evidence type="ECO:0000313" key="4">
    <source>
        <dbReference type="Proteomes" id="UP000001307"/>
    </source>
</evidence>
<proteinExistence type="predicted"/>
<feature type="compositionally biased region" description="Basic and acidic residues" evidence="1">
    <location>
        <begin position="218"/>
        <end position="236"/>
    </location>
</feature>
<accession>E4Y2C1</accession>
<organism evidence="3">
    <name type="scientific">Oikopleura dioica</name>
    <name type="common">Tunicate</name>
    <dbReference type="NCBI Taxonomy" id="34765"/>
    <lineage>
        <taxon>Eukaryota</taxon>
        <taxon>Metazoa</taxon>
        <taxon>Chordata</taxon>
        <taxon>Tunicata</taxon>
        <taxon>Appendicularia</taxon>
        <taxon>Copelata</taxon>
        <taxon>Oikopleuridae</taxon>
        <taxon>Oikopleura</taxon>
    </lineage>
</organism>
<dbReference type="Proteomes" id="UP000001307">
    <property type="component" value="Unassembled WGS sequence"/>
</dbReference>
<evidence type="ECO:0000256" key="2">
    <source>
        <dbReference type="SAM" id="SignalP"/>
    </source>
</evidence>
<evidence type="ECO:0000313" key="3">
    <source>
        <dbReference type="EMBL" id="CBY16015.1"/>
    </source>
</evidence>
<reference evidence="3" key="1">
    <citation type="journal article" date="2010" name="Science">
        <title>Plasticity of animal genome architecture unmasked by rapid evolution of a pelagic tunicate.</title>
        <authorList>
            <person name="Denoeud F."/>
            <person name="Henriet S."/>
            <person name="Mungpakdee S."/>
            <person name="Aury J.M."/>
            <person name="Da Silva C."/>
            <person name="Brinkmann H."/>
            <person name="Mikhaleva J."/>
            <person name="Olsen L.C."/>
            <person name="Jubin C."/>
            <person name="Canestro C."/>
            <person name="Bouquet J.M."/>
            <person name="Danks G."/>
            <person name="Poulain J."/>
            <person name="Campsteijn C."/>
            <person name="Adamski M."/>
            <person name="Cross I."/>
            <person name="Yadetie F."/>
            <person name="Muffato M."/>
            <person name="Louis A."/>
            <person name="Butcher S."/>
            <person name="Tsagkogeorga G."/>
            <person name="Konrad A."/>
            <person name="Singh S."/>
            <person name="Jensen M.F."/>
            <person name="Cong E.H."/>
            <person name="Eikeseth-Otteraa H."/>
            <person name="Noel B."/>
            <person name="Anthouard V."/>
            <person name="Porcel B.M."/>
            <person name="Kachouri-Lafond R."/>
            <person name="Nishino A."/>
            <person name="Ugolini M."/>
            <person name="Chourrout P."/>
            <person name="Nishida H."/>
            <person name="Aasland R."/>
            <person name="Huzurbazar S."/>
            <person name="Westhof E."/>
            <person name="Delsuc F."/>
            <person name="Lehrach H."/>
            <person name="Reinhardt R."/>
            <person name="Weissenbach J."/>
            <person name="Roy S.W."/>
            <person name="Artiguenave F."/>
            <person name="Postlethwait J.H."/>
            <person name="Manak J.R."/>
            <person name="Thompson E.M."/>
            <person name="Jaillon O."/>
            <person name="Du Pasquier L."/>
            <person name="Boudinot P."/>
            <person name="Liberles D.A."/>
            <person name="Volff J.N."/>
            <person name="Philippe H."/>
            <person name="Lenhard B."/>
            <person name="Roest Crollius H."/>
            <person name="Wincker P."/>
            <person name="Chourrout D."/>
        </authorList>
    </citation>
    <scope>NUCLEOTIDE SEQUENCE [LARGE SCALE GENOMIC DNA]</scope>
</reference>
<feature type="compositionally biased region" description="Basic and acidic residues" evidence="1">
    <location>
        <begin position="22"/>
        <end position="33"/>
    </location>
</feature>
<dbReference type="EMBL" id="FN653806">
    <property type="protein sequence ID" value="CBY16015.1"/>
    <property type="molecule type" value="Genomic_DNA"/>
</dbReference>